<evidence type="ECO:0000259" key="6">
    <source>
        <dbReference type="Pfam" id="PF00155"/>
    </source>
</evidence>
<dbReference type="InterPro" id="IPR015424">
    <property type="entry name" value="PyrdxlP-dep_Trfase"/>
</dbReference>
<dbReference type="CDD" id="cd00609">
    <property type="entry name" value="AAT_like"/>
    <property type="match status" value="1"/>
</dbReference>
<dbReference type="GO" id="GO:0008483">
    <property type="term" value="F:transaminase activity"/>
    <property type="evidence" value="ECO:0007669"/>
    <property type="project" value="UniProtKB-KW"/>
</dbReference>
<dbReference type="PANTHER" id="PTHR42790">
    <property type="entry name" value="AMINOTRANSFERASE"/>
    <property type="match status" value="1"/>
</dbReference>
<dbReference type="Pfam" id="PF00155">
    <property type="entry name" value="Aminotran_1_2"/>
    <property type="match status" value="1"/>
</dbReference>
<evidence type="ECO:0000313" key="7">
    <source>
        <dbReference type="EMBL" id="MFB9776920.1"/>
    </source>
</evidence>
<proteinExistence type="predicted"/>
<feature type="region of interest" description="Disordered" evidence="5">
    <location>
        <begin position="270"/>
        <end position="344"/>
    </location>
</feature>
<keyword evidence="4" id="KW-0663">Pyridoxal phosphate</keyword>
<organism evidence="7 8">
    <name type="scientific">Brevibacterium otitidis</name>
    <dbReference type="NCBI Taxonomy" id="53364"/>
    <lineage>
        <taxon>Bacteria</taxon>
        <taxon>Bacillati</taxon>
        <taxon>Actinomycetota</taxon>
        <taxon>Actinomycetes</taxon>
        <taxon>Micrococcales</taxon>
        <taxon>Brevibacteriaceae</taxon>
        <taxon>Brevibacterium</taxon>
    </lineage>
</organism>
<dbReference type="Gene3D" id="3.90.1150.10">
    <property type="entry name" value="Aspartate Aminotransferase, domain 1"/>
    <property type="match status" value="1"/>
</dbReference>
<feature type="domain" description="Aminotransferase class I/classII large" evidence="6">
    <location>
        <begin position="20"/>
        <end position="253"/>
    </location>
</feature>
<dbReference type="InterPro" id="IPR015421">
    <property type="entry name" value="PyrdxlP-dep_Trfase_major"/>
</dbReference>
<evidence type="ECO:0000256" key="1">
    <source>
        <dbReference type="ARBA" id="ARBA00001933"/>
    </source>
</evidence>
<gene>
    <name evidence="7" type="ORF">ACFFN1_11020</name>
</gene>
<dbReference type="Gene3D" id="3.40.640.10">
    <property type="entry name" value="Type I PLP-dependent aspartate aminotransferase-like (Major domain)"/>
    <property type="match status" value="1"/>
</dbReference>
<protein>
    <submittedName>
        <fullName evidence="7">PLP-dependent aminotransferase family protein</fullName>
    </submittedName>
</protein>
<reference evidence="7 8" key="1">
    <citation type="submission" date="2024-09" db="EMBL/GenBank/DDBJ databases">
        <authorList>
            <person name="Sun Q."/>
            <person name="Mori K."/>
        </authorList>
    </citation>
    <scope>NUCLEOTIDE SEQUENCE [LARGE SCALE GENOMIC DNA]</scope>
    <source>
        <strain evidence="7 8">JCM 11683</strain>
    </source>
</reference>
<feature type="compositionally biased region" description="Basic residues" evidence="5">
    <location>
        <begin position="335"/>
        <end position="344"/>
    </location>
</feature>
<comment type="caution">
    <text evidence="7">The sequence shown here is derived from an EMBL/GenBank/DDBJ whole genome shotgun (WGS) entry which is preliminary data.</text>
</comment>
<name>A0ABV5X3A6_9MICO</name>
<dbReference type="InterPro" id="IPR004839">
    <property type="entry name" value="Aminotransferase_I/II_large"/>
</dbReference>
<dbReference type="InterPro" id="IPR050859">
    <property type="entry name" value="Class-I_PLP-dep_aminotransf"/>
</dbReference>
<comment type="cofactor">
    <cofactor evidence="1">
        <name>pyridoxal 5'-phosphate</name>
        <dbReference type="ChEBI" id="CHEBI:597326"/>
    </cofactor>
</comment>
<evidence type="ECO:0000256" key="3">
    <source>
        <dbReference type="ARBA" id="ARBA00022679"/>
    </source>
</evidence>
<keyword evidence="3" id="KW-0808">Transferase</keyword>
<keyword evidence="2 7" id="KW-0032">Aminotransferase</keyword>
<dbReference type="Proteomes" id="UP001589707">
    <property type="component" value="Unassembled WGS sequence"/>
</dbReference>
<sequence>MGRGFPDPTLFDSQLLSELAAKAVSTAPEVALQYASKRGLASLRQTLRDLIADTQGQVPAEDELIVTSGGVDALTLVTTALADPGNAVLVEAPTYLGACAVFTANEAVPVAMRNDDEGLVPASLLDACETAPKQGAAPKFAYVIPDFQNPSGLLLSAKRRAELVAAAREAGVIIVEDVAYRDLAFDGAYLPSIYELGPDVTVQVGTFSKTFTPGTRLGWACGPEVIISAIAEVKTTTDQCASALSQCMLNAYISEGHFTAGLPQIRAAYPGRSDGRGHRPAGLSPARVPGLRTAGKVRPSGRGRHGSAGTVPPLNPVRRARRRRHPSPAALRLSGPRRHRRRGQ</sequence>
<evidence type="ECO:0000256" key="4">
    <source>
        <dbReference type="ARBA" id="ARBA00022898"/>
    </source>
</evidence>
<dbReference type="RefSeq" id="WP_376840780.1">
    <property type="nucleotide sequence ID" value="NZ_JBHMAU010000067.1"/>
</dbReference>
<evidence type="ECO:0000256" key="2">
    <source>
        <dbReference type="ARBA" id="ARBA00022576"/>
    </source>
</evidence>
<dbReference type="InterPro" id="IPR015422">
    <property type="entry name" value="PyrdxlP-dep_Trfase_small"/>
</dbReference>
<dbReference type="PANTHER" id="PTHR42790:SF19">
    <property type="entry name" value="KYNURENINE_ALPHA-AMINOADIPATE AMINOTRANSFERASE, MITOCHONDRIAL"/>
    <property type="match status" value="1"/>
</dbReference>
<keyword evidence="8" id="KW-1185">Reference proteome</keyword>
<dbReference type="SUPFAM" id="SSF53383">
    <property type="entry name" value="PLP-dependent transferases"/>
    <property type="match status" value="1"/>
</dbReference>
<accession>A0ABV5X3A6</accession>
<evidence type="ECO:0000256" key="5">
    <source>
        <dbReference type="SAM" id="MobiDB-lite"/>
    </source>
</evidence>
<dbReference type="EMBL" id="JBHMAU010000067">
    <property type="protein sequence ID" value="MFB9776920.1"/>
    <property type="molecule type" value="Genomic_DNA"/>
</dbReference>
<evidence type="ECO:0000313" key="8">
    <source>
        <dbReference type="Proteomes" id="UP001589707"/>
    </source>
</evidence>